<evidence type="ECO:0000313" key="2">
    <source>
        <dbReference type="Proteomes" id="UP001163321"/>
    </source>
</evidence>
<dbReference type="Proteomes" id="UP001163321">
    <property type="component" value="Chromosome 12"/>
</dbReference>
<name>A0ACC0WI42_9STRA</name>
<comment type="caution">
    <text evidence="1">The sequence shown here is derived from an EMBL/GenBank/DDBJ whole genome shotgun (WGS) entry which is preliminary data.</text>
</comment>
<evidence type="ECO:0000313" key="1">
    <source>
        <dbReference type="EMBL" id="KAI9918427.1"/>
    </source>
</evidence>
<organism evidence="1 2">
    <name type="scientific">Peronosclerospora sorghi</name>
    <dbReference type="NCBI Taxonomy" id="230839"/>
    <lineage>
        <taxon>Eukaryota</taxon>
        <taxon>Sar</taxon>
        <taxon>Stramenopiles</taxon>
        <taxon>Oomycota</taxon>
        <taxon>Peronosporomycetes</taxon>
        <taxon>Peronosporales</taxon>
        <taxon>Peronosporaceae</taxon>
        <taxon>Peronosclerospora</taxon>
    </lineage>
</organism>
<dbReference type="EMBL" id="CM047591">
    <property type="protein sequence ID" value="KAI9918427.1"/>
    <property type="molecule type" value="Genomic_DNA"/>
</dbReference>
<protein>
    <submittedName>
        <fullName evidence="1">Uncharacterized protein</fullName>
    </submittedName>
</protein>
<gene>
    <name evidence="1" type="ORF">PsorP6_011763</name>
</gene>
<proteinExistence type="predicted"/>
<accession>A0ACC0WI42</accession>
<reference evidence="1 2" key="1">
    <citation type="journal article" date="2022" name="bioRxiv">
        <title>The genome of the oomycete Peronosclerospora sorghi, a cosmopolitan pathogen of maize and sorghum, is inflated with dispersed pseudogenes.</title>
        <authorList>
            <person name="Fletcher K."/>
            <person name="Martin F."/>
            <person name="Isakeit T."/>
            <person name="Cavanaugh K."/>
            <person name="Magill C."/>
            <person name="Michelmore R."/>
        </authorList>
    </citation>
    <scope>NUCLEOTIDE SEQUENCE [LARGE SCALE GENOMIC DNA]</scope>
    <source>
        <strain evidence="1">P6</strain>
    </source>
</reference>
<sequence length="614" mass="69495">MPVGSSGYRWKSGLRCSATWSRGLFRVLPSVPGARTVVIVQVVVAIAPHETLVLVATTKLVQHAQLFLGSLALERRGLFMHLVQEIAKRHDKPIALVFIPCFDIQGPRGRHEGETLGRVGGRHEPRAPRALKHGRRVPFLDELDLIQLQRVAASSEPRDFAKPIDKHAGLVRSTFASIFPDTERLHAFHDGEFHLLRHASRVVAREVDQELKTALEPLALARGLGLEIQRPRGRDDRERTAGFGHHERVFVQGPRQDTRRGTRRDADDTRERNGVLGFHALLAHGRRRGHAVGREMRGVRQEFRRPPERIAVFDTERRGMWFPFAPKLYDRRAGDTLERDAILGHFALQGQLESLLVCHARVSVALYVGTNDPLDRERCAHGQAMVQASVVHEREKVGCPLGRSDFKLERDKEATHVPFRRTRTRDTARDAHIGRQSPWKPREKRVHGVLWAGDTVSTTRSRSVRPARVACIGSGRRGVVSCRHVHGQSPARRARAARRRGRGRRVQRRRRARGSVWKDTVTGVTCDMHDGVLCGRTDRGRVRQLDTRRARDVLVLVLDSRARLGHPMGGPARHGTMTLRPLGVLRVVFFMEKGQEFRRRGRCKVRLGRFRAAT</sequence>
<keyword evidence="2" id="KW-1185">Reference proteome</keyword>